<dbReference type="Pfam" id="PF25673">
    <property type="entry name" value="Terminase_7"/>
    <property type="match status" value="1"/>
</dbReference>
<dbReference type="EMBL" id="JBHSYS010000001">
    <property type="protein sequence ID" value="MFC6956076.1"/>
    <property type="molecule type" value="Genomic_DNA"/>
</dbReference>
<evidence type="ECO:0000256" key="1">
    <source>
        <dbReference type="SAM" id="MobiDB-lite"/>
    </source>
</evidence>
<feature type="region of interest" description="Disordered" evidence="1">
    <location>
        <begin position="1"/>
        <end position="30"/>
    </location>
</feature>
<organism evidence="2 3">
    <name type="scientific">Glycomyces mayteni</name>
    <dbReference type="NCBI Taxonomy" id="543887"/>
    <lineage>
        <taxon>Bacteria</taxon>
        <taxon>Bacillati</taxon>
        <taxon>Actinomycetota</taxon>
        <taxon>Actinomycetes</taxon>
        <taxon>Glycomycetales</taxon>
        <taxon>Glycomycetaceae</taxon>
        <taxon>Glycomyces</taxon>
    </lineage>
</organism>
<protein>
    <recommendedName>
        <fullName evidence="4">Terminase small subunit</fullName>
    </recommendedName>
</protein>
<evidence type="ECO:0000313" key="3">
    <source>
        <dbReference type="Proteomes" id="UP001596470"/>
    </source>
</evidence>
<dbReference type="Proteomes" id="UP001596470">
    <property type="component" value="Unassembled WGS sequence"/>
</dbReference>
<dbReference type="RefSeq" id="WP_382353424.1">
    <property type="nucleotide sequence ID" value="NZ_JBHMBP010000004.1"/>
</dbReference>
<comment type="caution">
    <text evidence="2">The sequence shown here is derived from an EMBL/GenBank/DDBJ whole genome shotgun (WGS) entry which is preliminary data.</text>
</comment>
<proteinExistence type="predicted"/>
<accession>A0ABW2D3J5</accession>
<evidence type="ECO:0000313" key="2">
    <source>
        <dbReference type="EMBL" id="MFC6956076.1"/>
    </source>
</evidence>
<name>A0ABW2D3J5_9ACTN</name>
<sequence>MKTGPVPKREDQRRRRNTDGTPTTKGQARGAAFIPAANADWHPLAIQLYDALETSGQSDYFEDSDWAYAQIVCEALSNCLKASRMSAQMFQAVDSAMARLLVTEGDRRRLRLELNKAPEADPDERDAYSIIEEYANRG</sequence>
<gene>
    <name evidence="2" type="ORF">ACFQS3_02595</name>
</gene>
<dbReference type="InterPro" id="IPR057972">
    <property type="entry name" value="Terminase_7"/>
</dbReference>
<evidence type="ECO:0008006" key="4">
    <source>
        <dbReference type="Google" id="ProtNLM"/>
    </source>
</evidence>
<reference evidence="3" key="1">
    <citation type="journal article" date="2019" name="Int. J. Syst. Evol. Microbiol.">
        <title>The Global Catalogue of Microorganisms (GCM) 10K type strain sequencing project: providing services to taxonomists for standard genome sequencing and annotation.</title>
        <authorList>
            <consortium name="The Broad Institute Genomics Platform"/>
            <consortium name="The Broad Institute Genome Sequencing Center for Infectious Disease"/>
            <person name="Wu L."/>
            <person name="Ma J."/>
        </authorList>
    </citation>
    <scope>NUCLEOTIDE SEQUENCE [LARGE SCALE GENOMIC DNA]</scope>
    <source>
        <strain evidence="3">KACC 12634</strain>
    </source>
</reference>
<keyword evidence="3" id="KW-1185">Reference proteome</keyword>